<dbReference type="PANTHER" id="PTHR33529:SF6">
    <property type="entry name" value="YJGP_YJGQ FAMILY PERMEASE"/>
    <property type="match status" value="1"/>
</dbReference>
<evidence type="ECO:0000256" key="1">
    <source>
        <dbReference type="ARBA" id="ARBA00004651"/>
    </source>
</evidence>
<dbReference type="AlphaFoldDB" id="A0A1G4G6R5"/>
<dbReference type="STRING" id="1642646.ING2E5A_1386"/>
<evidence type="ECO:0000313" key="7">
    <source>
        <dbReference type="EMBL" id="SCM57539.1"/>
    </source>
</evidence>
<evidence type="ECO:0000256" key="2">
    <source>
        <dbReference type="ARBA" id="ARBA00022475"/>
    </source>
</evidence>
<feature type="transmembrane region" description="Helical" evidence="6">
    <location>
        <begin position="59"/>
        <end position="84"/>
    </location>
</feature>
<feature type="transmembrane region" description="Helical" evidence="6">
    <location>
        <begin position="387"/>
        <end position="407"/>
    </location>
</feature>
<name>A0A1G4G6R5_9BACT</name>
<dbReference type="Proteomes" id="UP000178485">
    <property type="component" value="Chromosome i"/>
</dbReference>
<evidence type="ECO:0000256" key="5">
    <source>
        <dbReference type="ARBA" id="ARBA00023136"/>
    </source>
</evidence>
<evidence type="ECO:0000256" key="3">
    <source>
        <dbReference type="ARBA" id="ARBA00022692"/>
    </source>
</evidence>
<accession>A0A1G4G6R5</accession>
<dbReference type="Pfam" id="PF03739">
    <property type="entry name" value="LptF_LptG"/>
    <property type="match status" value="1"/>
</dbReference>
<keyword evidence="8" id="KW-1185">Reference proteome</keyword>
<reference evidence="7 8" key="1">
    <citation type="submission" date="2016-08" db="EMBL/GenBank/DDBJ databases">
        <authorList>
            <person name="Seilhamer J.J."/>
        </authorList>
    </citation>
    <scope>NUCLEOTIDE SEQUENCE [LARGE SCALE GENOMIC DNA]</scope>
    <source>
        <strain evidence="7">ING2-E5A</strain>
    </source>
</reference>
<dbReference type="GO" id="GO:0015920">
    <property type="term" value="P:lipopolysaccharide transport"/>
    <property type="evidence" value="ECO:0007669"/>
    <property type="project" value="TreeGrafter"/>
</dbReference>
<keyword evidence="4 6" id="KW-1133">Transmembrane helix</keyword>
<dbReference type="GO" id="GO:0043190">
    <property type="term" value="C:ATP-binding cassette (ABC) transporter complex"/>
    <property type="evidence" value="ECO:0007669"/>
    <property type="project" value="TreeGrafter"/>
</dbReference>
<dbReference type="KEGG" id="pmuc:ING2E5A_1386"/>
<evidence type="ECO:0000256" key="4">
    <source>
        <dbReference type="ARBA" id="ARBA00022989"/>
    </source>
</evidence>
<dbReference type="InterPro" id="IPR005495">
    <property type="entry name" value="LptG/LptF_permease"/>
</dbReference>
<dbReference type="PANTHER" id="PTHR33529">
    <property type="entry name" value="SLR0882 PROTEIN-RELATED"/>
    <property type="match status" value="1"/>
</dbReference>
<keyword evidence="3 6" id="KW-0812">Transmembrane</keyword>
<gene>
    <name evidence="7" type="ORF">ING2E5A_1386</name>
</gene>
<keyword evidence="5 6" id="KW-0472">Membrane</keyword>
<protein>
    <submittedName>
        <fullName evidence="7">Putative permease</fullName>
    </submittedName>
</protein>
<sequence length="646" mass="74478">MRGNFHIKKLYGYLLKTYIPLFLMTFAICLFLVLMQFLWRYVEDMVGKGLGLNVLGEMFLYAALQLIPLALPLSILLASLMMFGNLGENLELLAIKSAGISLIKAMVPLIVLIVMICIGTFFFQNNAMPKIQPKFYSLLISIRQKSPELDIPEGVFYKEIGGYNLYVEKKDRKTGMLHGVSIYDVSNGFQNMAVIICDSAEMRMSQDKLSLVFTMHHGQQFQNFTQGTENMNFSQEFIPYARESFVTKTMTIPYDDNFNRLEESVLQESSSSNYVSKNITQLRASIDSMEQFIDSVNIADRKVMKQYTYLSFRNSYPPNKRDSIIQHAALPEKTDLDTLLASKDIQTRTSILQSAYAKAENNGNDYMFRSMTKTTTQRNINRQWIEWHTKFTVSFACFIFFFIGAPLGSIVRKGGLGTPIVISVILFIIYYILNNVGYKMARDGVWDHWIGMWFSSMILLPLGIFLTYKAMTDSVIMSTDTYTNFFRKLFFIREKRNYTIKEVVIEEPDYDAIYRSIGELTEEVTLHLQRYGRLGYKSYWTDNGYDLGLASIRNRMEHILNQLSNSRNPMVIEKAKEYPVLIKYVRPFHAGSTPAKLCMYLFPLGVIVKLISGPFERRINRDLNAILKLNNDYNEILNSLKQKMAI</sequence>
<keyword evidence="2" id="KW-1003">Cell membrane</keyword>
<feature type="transmembrane region" description="Helical" evidence="6">
    <location>
        <begin position="105"/>
        <end position="123"/>
    </location>
</feature>
<evidence type="ECO:0000313" key="8">
    <source>
        <dbReference type="Proteomes" id="UP000178485"/>
    </source>
</evidence>
<feature type="transmembrane region" description="Helical" evidence="6">
    <location>
        <begin position="414"/>
        <end position="433"/>
    </location>
</feature>
<feature type="transmembrane region" description="Helical" evidence="6">
    <location>
        <begin position="448"/>
        <end position="468"/>
    </location>
</feature>
<dbReference type="RefSeq" id="WP_071136744.1">
    <property type="nucleotide sequence ID" value="NZ_LT608328.1"/>
</dbReference>
<dbReference type="EMBL" id="LT608328">
    <property type="protein sequence ID" value="SCM57539.1"/>
    <property type="molecule type" value="Genomic_DNA"/>
</dbReference>
<proteinExistence type="predicted"/>
<feature type="transmembrane region" description="Helical" evidence="6">
    <location>
        <begin position="21"/>
        <end position="39"/>
    </location>
</feature>
<organism evidence="7 8">
    <name type="scientific">Petrimonas mucosa</name>
    <dbReference type="NCBI Taxonomy" id="1642646"/>
    <lineage>
        <taxon>Bacteria</taxon>
        <taxon>Pseudomonadati</taxon>
        <taxon>Bacteroidota</taxon>
        <taxon>Bacteroidia</taxon>
        <taxon>Bacteroidales</taxon>
        <taxon>Dysgonomonadaceae</taxon>
        <taxon>Petrimonas</taxon>
    </lineage>
</organism>
<evidence type="ECO:0000256" key="6">
    <source>
        <dbReference type="SAM" id="Phobius"/>
    </source>
</evidence>
<comment type="subcellular location">
    <subcellularLocation>
        <location evidence="1">Cell membrane</location>
        <topology evidence="1">Multi-pass membrane protein</topology>
    </subcellularLocation>
</comment>